<dbReference type="Proteomes" id="UP000053958">
    <property type="component" value="Unassembled WGS sequence"/>
</dbReference>
<proteinExistence type="predicted"/>
<evidence type="ECO:0000313" key="3">
    <source>
        <dbReference type="EMBL" id="KKA25404.1"/>
    </source>
</evidence>
<comment type="caution">
    <text evidence="3">The sequence shown here is derived from an EMBL/GenBank/DDBJ whole genome shotgun (WGS) entry which is preliminary data.</text>
</comment>
<feature type="compositionally biased region" description="Gly residues" evidence="1">
    <location>
        <begin position="724"/>
        <end position="739"/>
    </location>
</feature>
<evidence type="ECO:0000256" key="1">
    <source>
        <dbReference type="SAM" id="MobiDB-lite"/>
    </source>
</evidence>
<organism evidence="3 4">
    <name type="scientific">Rasamsonia emersonii (strain ATCC 16479 / CBS 393.64 / IMI 116815)</name>
    <dbReference type="NCBI Taxonomy" id="1408163"/>
    <lineage>
        <taxon>Eukaryota</taxon>
        <taxon>Fungi</taxon>
        <taxon>Dikarya</taxon>
        <taxon>Ascomycota</taxon>
        <taxon>Pezizomycotina</taxon>
        <taxon>Eurotiomycetes</taxon>
        <taxon>Eurotiomycetidae</taxon>
        <taxon>Eurotiales</taxon>
        <taxon>Trichocomaceae</taxon>
        <taxon>Rasamsonia</taxon>
    </lineage>
</organism>
<accession>A0A0F4Z4E3</accession>
<dbReference type="RefSeq" id="XP_013332016.1">
    <property type="nucleotide sequence ID" value="XM_013476562.1"/>
</dbReference>
<evidence type="ECO:0000313" key="4">
    <source>
        <dbReference type="Proteomes" id="UP000053958"/>
    </source>
</evidence>
<feature type="compositionally biased region" description="Low complexity" evidence="1">
    <location>
        <begin position="697"/>
        <end position="715"/>
    </location>
</feature>
<feature type="region of interest" description="Disordered" evidence="1">
    <location>
        <begin position="458"/>
        <end position="491"/>
    </location>
</feature>
<feature type="compositionally biased region" description="Polar residues" evidence="1">
    <location>
        <begin position="642"/>
        <end position="651"/>
    </location>
</feature>
<protein>
    <recommendedName>
        <fullName evidence="2">Mso1 N-terminal domain-containing protein</fullName>
    </recommendedName>
</protein>
<dbReference type="AlphaFoldDB" id="A0A0F4Z4E3"/>
<reference evidence="3 4" key="1">
    <citation type="submission" date="2015-04" db="EMBL/GenBank/DDBJ databases">
        <authorList>
            <person name="Heijne W.H."/>
            <person name="Fedorova N.D."/>
            <person name="Nierman W.C."/>
            <person name="Vollebregt A.W."/>
            <person name="Zhao Z."/>
            <person name="Wu L."/>
            <person name="Kumar M."/>
            <person name="Stam H."/>
            <person name="van den Berg M.A."/>
            <person name="Pel H.J."/>
        </authorList>
    </citation>
    <scope>NUCLEOTIDE SEQUENCE [LARGE SCALE GENOMIC DNA]</scope>
    <source>
        <strain evidence="3 4">CBS 393.64</strain>
    </source>
</reference>
<feature type="domain" description="Mso1 N-terminal" evidence="2">
    <location>
        <begin position="526"/>
        <end position="562"/>
    </location>
</feature>
<dbReference type="EMBL" id="LASV01000023">
    <property type="protein sequence ID" value="KKA25404.1"/>
    <property type="molecule type" value="Genomic_DNA"/>
</dbReference>
<sequence>MTEQQREFWRGCCSYPDAQTLEKLVDAFRQLFRIGDPGSIRVTVNSASWTPCVVAFTRWCLGKPPAIFLDNGTPVLDQPDSRVVVVASPDSNQGLRLEIAIEHSIGRPTELIVADELSIQRVESWKTVGMMDVESYGQWLLLEFDLDMGPAHQALTQALPYVIRLVVENLRFRARSDTPFPPILDKDIEKFLLSPFRKDKVISIVLSRMLGLSEPTVLCSLESGRSFTDLAAVSSYLSMLEDRCSCHLCSRSSPGLEDSSSHQITEEEYEIWTDSMCEKSDFYHGLTQIVADVLGISLFEHWESLKVNPGHKDFQKNAILSMIRRVECVLPRLVAHWMGALSCWAPIRRRQARGPSLNMDQDPIPVRLDDTVLKPCNLFPDWKMVWFVKRLDGFLELSMGVEIGAAVMRLIQRKTINFATYTEVKARGAARPRGQNSVRFSVLGDRLIQLETSLLFPSDPSTASERRSSSPRHSCTRTLDGLPPRSYEPTPLTPVSNFASDLILPLFDQGATTTQNRQAPCLRRAITSGEEADDPDNEDCSHISNVLRAYYMEKGRTLPPWLPPDPKAPASAPRMVATQASLQQGGYGQAPATPGPRGGGLGDLWGDSGSSQPPPSQTGSLRSRPSAAARPTTPGSLRPGPAQSQGASSPQPAARPLPSQRAGSYQTTSSAQQGRLAPERTASTGSAQERLRARLNGASSATSSSSPTRGHSPSRPWDQPSSGSDGGYGTSAYGGGGPGRKPVGLPSGPKPQGPR</sequence>
<name>A0A0F4Z4E3_RASE3</name>
<gene>
    <name evidence="3" type="ORF">T310_0582</name>
</gene>
<dbReference type="InterPro" id="IPR028095">
    <property type="entry name" value="Mso1_N_dom"/>
</dbReference>
<dbReference type="OrthoDB" id="2683368at2759"/>
<keyword evidence="4" id="KW-1185">Reference proteome</keyword>
<evidence type="ECO:0000259" key="2">
    <source>
        <dbReference type="Pfam" id="PF14475"/>
    </source>
</evidence>
<dbReference type="GeneID" id="25312636"/>
<feature type="compositionally biased region" description="Polar residues" evidence="1">
    <location>
        <begin position="661"/>
        <end position="673"/>
    </location>
</feature>
<feature type="region of interest" description="Disordered" evidence="1">
    <location>
        <begin position="558"/>
        <end position="755"/>
    </location>
</feature>
<dbReference type="Pfam" id="PF14475">
    <property type="entry name" value="Mso1_Sec1_bdg"/>
    <property type="match status" value="1"/>
</dbReference>